<dbReference type="GO" id="GO:0062193">
    <property type="term" value="F:D-ribose pyranase activity"/>
    <property type="evidence" value="ECO:0007669"/>
    <property type="project" value="UniProtKB-EC"/>
</dbReference>
<evidence type="ECO:0000256" key="3">
    <source>
        <dbReference type="ARBA" id="ARBA00036324"/>
    </source>
</evidence>
<dbReference type="GO" id="GO:0036373">
    <property type="term" value="F:L-fucose mutarotase activity"/>
    <property type="evidence" value="ECO:0007669"/>
    <property type="project" value="UniProtKB-EC"/>
</dbReference>
<evidence type="ECO:0000256" key="1">
    <source>
        <dbReference type="ARBA" id="ARBA00000223"/>
    </source>
</evidence>
<comment type="catalytic activity">
    <reaction evidence="3">
        <text>alpha-L-fucose = beta-L-fucose</text>
        <dbReference type="Rhea" id="RHEA:25580"/>
        <dbReference type="ChEBI" id="CHEBI:42548"/>
        <dbReference type="ChEBI" id="CHEBI:42589"/>
        <dbReference type="EC" id="5.1.3.29"/>
    </reaction>
</comment>
<dbReference type="EMBL" id="JACBZS010000001">
    <property type="protein sequence ID" value="NYI70321.1"/>
    <property type="molecule type" value="Genomic_DNA"/>
</dbReference>
<dbReference type="EC" id="5.1.3.29" evidence="4"/>
<comment type="caution">
    <text evidence="4">The sequence shown here is derived from an EMBL/GenBank/DDBJ whole genome shotgun (WGS) entry which is preliminary data.</text>
</comment>
<dbReference type="PANTHER" id="PTHR31690:SF4">
    <property type="entry name" value="FUCOSE MUTAROTASE"/>
    <property type="match status" value="1"/>
</dbReference>
<keyword evidence="5" id="KW-1185">Reference proteome</keyword>
<dbReference type="InterPro" id="IPR007721">
    <property type="entry name" value="RbsD_FucU"/>
</dbReference>
<dbReference type="RefSeq" id="WP_179444293.1">
    <property type="nucleotide sequence ID" value="NZ_JACBZS010000001.1"/>
</dbReference>
<accession>A0A7Z0D7R8</accession>
<dbReference type="Pfam" id="PF05025">
    <property type="entry name" value="RbsD_FucU"/>
    <property type="match status" value="1"/>
</dbReference>
<proteinExistence type="predicted"/>
<protein>
    <submittedName>
        <fullName evidence="4">L-fucose mutarotase</fullName>
        <ecNumber evidence="4">5.1.3.29</ecNumber>
    </submittedName>
</protein>
<name>A0A7Z0D7R8_9ACTN</name>
<sequence>MLKSIDPLLSGACLHLLDEMGHGDQLGLVDRNFPAHRYGKPVIDLRGADTAAAARALFSVLPLDSFVTEPIRRMEIDDAPEKINESTAALQNLADAAHGAPVRIGSLERFAFYDAAQQAYAFVQTGETIGYSCYLIRKGVV</sequence>
<dbReference type="PANTHER" id="PTHR31690">
    <property type="entry name" value="FUCOSE MUTAROTASE"/>
    <property type="match status" value="1"/>
</dbReference>
<dbReference type="GO" id="GO:0006004">
    <property type="term" value="P:fucose metabolic process"/>
    <property type="evidence" value="ECO:0007669"/>
    <property type="project" value="TreeGrafter"/>
</dbReference>
<evidence type="ECO:0000313" key="5">
    <source>
        <dbReference type="Proteomes" id="UP000527616"/>
    </source>
</evidence>
<comment type="catalytic activity">
    <reaction evidence="1">
        <text>beta-D-ribopyranose = beta-D-ribofuranose</text>
        <dbReference type="Rhea" id="RHEA:25432"/>
        <dbReference type="ChEBI" id="CHEBI:27476"/>
        <dbReference type="ChEBI" id="CHEBI:47002"/>
        <dbReference type="EC" id="5.4.99.62"/>
    </reaction>
</comment>
<dbReference type="SUPFAM" id="SSF102546">
    <property type="entry name" value="RbsD-like"/>
    <property type="match status" value="1"/>
</dbReference>
<organism evidence="4 5">
    <name type="scientific">Naumannella cuiyingiana</name>
    <dbReference type="NCBI Taxonomy" id="1347891"/>
    <lineage>
        <taxon>Bacteria</taxon>
        <taxon>Bacillati</taxon>
        <taxon>Actinomycetota</taxon>
        <taxon>Actinomycetes</taxon>
        <taxon>Propionibacteriales</taxon>
        <taxon>Propionibacteriaceae</taxon>
        <taxon>Naumannella</taxon>
    </lineage>
</organism>
<evidence type="ECO:0000256" key="2">
    <source>
        <dbReference type="ARBA" id="ARBA00023235"/>
    </source>
</evidence>
<reference evidence="4 5" key="1">
    <citation type="submission" date="2020-07" db="EMBL/GenBank/DDBJ databases">
        <title>Sequencing the genomes of 1000 actinobacteria strains.</title>
        <authorList>
            <person name="Klenk H.-P."/>
        </authorList>
    </citation>
    <scope>NUCLEOTIDE SEQUENCE [LARGE SCALE GENOMIC DNA]</scope>
    <source>
        <strain evidence="4 5">DSM 103164</strain>
    </source>
</reference>
<dbReference type="Gene3D" id="3.40.1650.10">
    <property type="entry name" value="RbsD-like domain"/>
    <property type="match status" value="1"/>
</dbReference>
<dbReference type="InterPro" id="IPR050443">
    <property type="entry name" value="RbsD/FucU_mutarotase"/>
</dbReference>
<keyword evidence="2 4" id="KW-0413">Isomerase</keyword>
<evidence type="ECO:0000313" key="4">
    <source>
        <dbReference type="EMBL" id="NYI70321.1"/>
    </source>
</evidence>
<dbReference type="InterPro" id="IPR023750">
    <property type="entry name" value="RbsD-like_sf"/>
</dbReference>
<dbReference type="GO" id="GO:0042806">
    <property type="term" value="F:fucose binding"/>
    <property type="evidence" value="ECO:0007669"/>
    <property type="project" value="TreeGrafter"/>
</dbReference>
<gene>
    <name evidence="4" type="ORF">GGQ54_000881</name>
</gene>
<dbReference type="Proteomes" id="UP000527616">
    <property type="component" value="Unassembled WGS sequence"/>
</dbReference>
<dbReference type="AlphaFoldDB" id="A0A7Z0D7R8"/>